<proteinExistence type="predicted"/>
<accession>A0A0F7L070</accession>
<sequence length="357" mass="39339">MLCSGIRNRQGCFCVCCISFPRCLLGWGRGPFLPWCALGDQGLSFLLLLGTLDALCVFHVVTNDGLFLRLWEQLEISRSHCLCVCLQVNDIVVRWTNLRQTEFWSANHGHHGIVLTAGDFALHVHGHDIWIVSAIIHGFQEHCAVVGVYAWLQTTGLNRIERLLCVRRSAASLHAAALDLDGTDVLEDGHAEGFGANAKLVADQLKECSFVHDLCGSDQQVLADRSDALLQSPNNRAFADPVALACKLHNGAEAHFRWRRSSHDVVLTGHILQVRHGVGGQSTDDARVIRSANNRFGFTTSHHVVFNDFTGSIVDGLAFQVGSKRDDPLGLTHYAEVVLFAASDVVVCPLWIQHLRN</sequence>
<evidence type="ECO:0000313" key="1">
    <source>
        <dbReference type="EMBL" id="AKH45894.1"/>
    </source>
</evidence>
<organism evidence="1">
    <name type="scientific">uncultured marine virus</name>
    <dbReference type="NCBI Taxonomy" id="186617"/>
    <lineage>
        <taxon>Viruses</taxon>
        <taxon>environmental samples</taxon>
    </lineage>
</organism>
<protein>
    <submittedName>
        <fullName evidence="1">Uncharacterized protein</fullName>
    </submittedName>
</protein>
<dbReference type="EMBL" id="KR029577">
    <property type="protein sequence ID" value="AKH45894.1"/>
    <property type="molecule type" value="Genomic_DNA"/>
</dbReference>
<name>A0A0F7L070_9VIRU</name>
<reference evidence="1" key="1">
    <citation type="journal article" date="2015" name="Front. Microbiol.">
        <title>Combining genomic sequencing methods to explore viral diversity and reveal potential virus-host interactions.</title>
        <authorList>
            <person name="Chow C.E."/>
            <person name="Winget D.M."/>
            <person name="White R.A.III."/>
            <person name="Hallam S.J."/>
            <person name="Suttle C.A."/>
        </authorList>
    </citation>
    <scope>NUCLEOTIDE SEQUENCE</scope>
    <source>
        <strain evidence="1">Anoxic3_1</strain>
    </source>
</reference>
<reference evidence="1" key="2">
    <citation type="submission" date="2015-03" db="EMBL/GenBank/DDBJ databases">
        <authorList>
            <person name="Chow C.-E.T."/>
            <person name="Winget D.M."/>
            <person name="White R.A.III."/>
            <person name="Hallam S.J."/>
            <person name="Suttle C.A."/>
        </authorList>
    </citation>
    <scope>NUCLEOTIDE SEQUENCE</scope>
    <source>
        <strain evidence="1">Anoxic3_1</strain>
    </source>
</reference>